<evidence type="ECO:0000256" key="6">
    <source>
        <dbReference type="SAM" id="Phobius"/>
    </source>
</evidence>
<name>A0A2S4HCC6_9GAMM</name>
<organism evidence="7 8">
    <name type="scientific">Zhongshania marina</name>
    <dbReference type="NCBI Taxonomy" id="2304603"/>
    <lineage>
        <taxon>Bacteria</taxon>
        <taxon>Pseudomonadati</taxon>
        <taxon>Pseudomonadota</taxon>
        <taxon>Gammaproteobacteria</taxon>
        <taxon>Cellvibrionales</taxon>
        <taxon>Spongiibacteraceae</taxon>
        <taxon>Zhongshania</taxon>
    </lineage>
</organism>
<feature type="transmembrane region" description="Helical" evidence="6">
    <location>
        <begin position="37"/>
        <end position="56"/>
    </location>
</feature>
<dbReference type="OrthoDB" id="7065628at2"/>
<keyword evidence="5 6" id="KW-0472">Membrane</keyword>
<dbReference type="Pfam" id="PF03626">
    <property type="entry name" value="COX4_pro"/>
    <property type="match status" value="1"/>
</dbReference>
<feature type="transmembrane region" description="Helical" evidence="6">
    <location>
        <begin position="68"/>
        <end position="87"/>
    </location>
</feature>
<sequence length="94" mass="10628">MRNLIFSKETVIWIVLMLISIFSWVVGINHGMLFEKAFLESAAILILAFFKVRLVIMHFMEVGHAPTTLRLSCEAWVFVSCIGLIIMTGGQVQV</sequence>
<feature type="transmembrane region" description="Helical" evidence="6">
    <location>
        <begin position="12"/>
        <end position="31"/>
    </location>
</feature>
<dbReference type="GO" id="GO:0005886">
    <property type="term" value="C:plasma membrane"/>
    <property type="evidence" value="ECO:0007669"/>
    <property type="project" value="UniProtKB-SubCell"/>
</dbReference>
<proteinExistence type="predicted"/>
<evidence type="ECO:0000256" key="5">
    <source>
        <dbReference type="ARBA" id="ARBA00023136"/>
    </source>
</evidence>
<evidence type="ECO:0000256" key="1">
    <source>
        <dbReference type="ARBA" id="ARBA00004651"/>
    </source>
</evidence>
<evidence type="ECO:0000313" key="8">
    <source>
        <dbReference type="Proteomes" id="UP000237222"/>
    </source>
</evidence>
<keyword evidence="3 6" id="KW-0812">Transmembrane</keyword>
<comment type="subcellular location">
    <subcellularLocation>
        <location evidence="1">Cell membrane</location>
        <topology evidence="1">Multi-pass membrane protein</topology>
    </subcellularLocation>
</comment>
<dbReference type="InterPro" id="IPR005171">
    <property type="entry name" value="Cyt_c_oxidase_su4_prok"/>
</dbReference>
<evidence type="ECO:0000256" key="3">
    <source>
        <dbReference type="ARBA" id="ARBA00022692"/>
    </source>
</evidence>
<dbReference type="AlphaFoldDB" id="A0A2S4HCC6"/>
<dbReference type="Proteomes" id="UP000237222">
    <property type="component" value="Unassembled WGS sequence"/>
</dbReference>
<keyword evidence="4 6" id="KW-1133">Transmembrane helix</keyword>
<accession>A0A2S4HCC6</accession>
<evidence type="ECO:0000256" key="4">
    <source>
        <dbReference type="ARBA" id="ARBA00022989"/>
    </source>
</evidence>
<evidence type="ECO:0000256" key="2">
    <source>
        <dbReference type="ARBA" id="ARBA00022475"/>
    </source>
</evidence>
<comment type="caution">
    <text evidence="7">The sequence shown here is derived from an EMBL/GenBank/DDBJ whole genome shotgun (WGS) entry which is preliminary data.</text>
</comment>
<keyword evidence="2" id="KW-1003">Cell membrane</keyword>
<gene>
    <name evidence="7" type="ORF">C0068_15915</name>
</gene>
<reference evidence="7" key="1">
    <citation type="submission" date="2018-01" db="EMBL/GenBank/DDBJ databases">
        <authorList>
            <person name="Yu X.-D."/>
        </authorList>
    </citation>
    <scope>NUCLEOTIDE SEQUENCE</scope>
    <source>
        <strain evidence="7">ZX-21</strain>
    </source>
</reference>
<dbReference type="EMBL" id="PQGG01000036">
    <property type="protein sequence ID" value="POP51645.1"/>
    <property type="molecule type" value="Genomic_DNA"/>
</dbReference>
<evidence type="ECO:0008006" key="9">
    <source>
        <dbReference type="Google" id="ProtNLM"/>
    </source>
</evidence>
<dbReference type="RefSeq" id="WP_103685474.1">
    <property type="nucleotide sequence ID" value="NZ_PQGG01000036.1"/>
</dbReference>
<evidence type="ECO:0000313" key="7">
    <source>
        <dbReference type="EMBL" id="POP51645.1"/>
    </source>
</evidence>
<protein>
    <recommendedName>
        <fullName evidence="9">Prokaryotic cytochrome C oxidase subunit IV family protein</fullName>
    </recommendedName>
</protein>